<protein>
    <submittedName>
        <fullName evidence="1">Uncharacterized protein</fullName>
    </submittedName>
</protein>
<keyword evidence="2" id="KW-1185">Reference proteome</keyword>
<reference evidence="1" key="1">
    <citation type="submission" date="2022-07" db="EMBL/GenBank/DDBJ databases">
        <title>Genome Sequence of Xylaria arbuscula.</title>
        <authorList>
            <person name="Buettner E."/>
        </authorList>
    </citation>
    <scope>NUCLEOTIDE SEQUENCE</scope>
    <source>
        <strain evidence="1">VT107</strain>
    </source>
</reference>
<gene>
    <name evidence="1" type="ORF">NPX13_g413</name>
</gene>
<name>A0A9W8TS24_9PEZI</name>
<comment type="caution">
    <text evidence="1">The sequence shown here is derived from an EMBL/GenBank/DDBJ whole genome shotgun (WGS) entry which is preliminary data.</text>
</comment>
<dbReference type="AlphaFoldDB" id="A0A9W8TS24"/>
<evidence type="ECO:0000313" key="2">
    <source>
        <dbReference type="Proteomes" id="UP001148614"/>
    </source>
</evidence>
<organism evidence="1 2">
    <name type="scientific">Xylaria arbuscula</name>
    <dbReference type="NCBI Taxonomy" id="114810"/>
    <lineage>
        <taxon>Eukaryota</taxon>
        <taxon>Fungi</taxon>
        <taxon>Dikarya</taxon>
        <taxon>Ascomycota</taxon>
        <taxon>Pezizomycotina</taxon>
        <taxon>Sordariomycetes</taxon>
        <taxon>Xylariomycetidae</taxon>
        <taxon>Xylariales</taxon>
        <taxon>Xylariaceae</taxon>
        <taxon>Xylaria</taxon>
    </lineage>
</organism>
<evidence type="ECO:0000313" key="1">
    <source>
        <dbReference type="EMBL" id="KAJ3580149.1"/>
    </source>
</evidence>
<proteinExistence type="predicted"/>
<dbReference type="EMBL" id="JANPWZ010000026">
    <property type="protein sequence ID" value="KAJ3580149.1"/>
    <property type="molecule type" value="Genomic_DNA"/>
</dbReference>
<accession>A0A9W8TS24</accession>
<sequence>MSDVLIRKPPGFTGLGAGRNTVRGRDYDQGLPARVHCAKLGDRDQRAGNEVRAILGVRLGDMAKRSAKHCALDQGLTCRFPFTYCRGPDYGVSDTSAEEGRIAGDGC</sequence>
<dbReference type="Proteomes" id="UP001148614">
    <property type="component" value="Unassembled WGS sequence"/>
</dbReference>